<dbReference type="SUPFAM" id="SSF51905">
    <property type="entry name" value="FAD/NAD(P)-binding domain"/>
    <property type="match status" value="1"/>
</dbReference>
<accession>A0ABU2JC62</accession>
<gene>
    <name evidence="6" type="ORF">RM423_14375</name>
</gene>
<comment type="similarity">
    <text evidence="1">Belongs to the GMC oxidoreductase family.</text>
</comment>
<keyword evidence="2" id="KW-0285">Flavoprotein</keyword>
<evidence type="ECO:0000313" key="7">
    <source>
        <dbReference type="Proteomes" id="UP001183176"/>
    </source>
</evidence>
<dbReference type="InterPro" id="IPR007867">
    <property type="entry name" value="GMC_OxRtase_C"/>
</dbReference>
<evidence type="ECO:0000256" key="4">
    <source>
        <dbReference type="ARBA" id="ARBA00023002"/>
    </source>
</evidence>
<evidence type="ECO:0000256" key="3">
    <source>
        <dbReference type="ARBA" id="ARBA00022827"/>
    </source>
</evidence>
<evidence type="ECO:0000256" key="2">
    <source>
        <dbReference type="ARBA" id="ARBA00022630"/>
    </source>
</evidence>
<evidence type="ECO:0000256" key="1">
    <source>
        <dbReference type="ARBA" id="ARBA00010790"/>
    </source>
</evidence>
<dbReference type="Pfam" id="PF05199">
    <property type="entry name" value="GMC_oxred_C"/>
    <property type="match status" value="1"/>
</dbReference>
<feature type="domain" description="Glucose-methanol-choline oxidoreductase C-terminal" evidence="5">
    <location>
        <begin position="1"/>
        <end position="46"/>
    </location>
</feature>
<comment type="caution">
    <text evidence="6">The sequence shown here is derived from an EMBL/GenBank/DDBJ whole genome shotgun (WGS) entry which is preliminary data.</text>
</comment>
<dbReference type="InterPro" id="IPR036188">
    <property type="entry name" value="FAD/NAD-bd_sf"/>
</dbReference>
<dbReference type="EMBL" id="JAVREH010000019">
    <property type="protein sequence ID" value="MDT0262578.1"/>
    <property type="molecule type" value="Genomic_DNA"/>
</dbReference>
<name>A0ABU2JC62_9ACTN</name>
<protein>
    <submittedName>
        <fullName evidence="6">GMC oxidoreductase</fullName>
    </submittedName>
</protein>
<evidence type="ECO:0000259" key="5">
    <source>
        <dbReference type="Pfam" id="PF05199"/>
    </source>
</evidence>
<dbReference type="Gene3D" id="3.50.50.60">
    <property type="entry name" value="FAD/NAD(P)-binding domain"/>
    <property type="match status" value="1"/>
</dbReference>
<dbReference type="RefSeq" id="WP_311423726.1">
    <property type="nucleotide sequence ID" value="NZ_JAVREH010000019.1"/>
</dbReference>
<sequence length="65" mass="6841">MGNDPAKSVLDKSGRAHDVDNLCVLDRSGFPTGPGVNPTLTIMANAWRCAEHLIESHANGRPTGA</sequence>
<keyword evidence="3" id="KW-0274">FAD</keyword>
<organism evidence="6 7">
    <name type="scientific">Jatrophihabitans lederbergiae</name>
    <dbReference type="NCBI Taxonomy" id="3075547"/>
    <lineage>
        <taxon>Bacteria</taxon>
        <taxon>Bacillati</taxon>
        <taxon>Actinomycetota</taxon>
        <taxon>Actinomycetes</taxon>
        <taxon>Jatrophihabitantales</taxon>
        <taxon>Jatrophihabitantaceae</taxon>
        <taxon>Jatrophihabitans</taxon>
    </lineage>
</organism>
<dbReference type="PANTHER" id="PTHR46056">
    <property type="entry name" value="LONG-CHAIN-ALCOHOL OXIDASE"/>
    <property type="match status" value="1"/>
</dbReference>
<reference evidence="7" key="1">
    <citation type="submission" date="2023-07" db="EMBL/GenBank/DDBJ databases">
        <title>30 novel species of actinomycetes from the DSMZ collection.</title>
        <authorList>
            <person name="Nouioui I."/>
        </authorList>
    </citation>
    <scope>NUCLEOTIDE SEQUENCE [LARGE SCALE GENOMIC DNA]</scope>
    <source>
        <strain evidence="7">DSM 44399</strain>
    </source>
</reference>
<evidence type="ECO:0000313" key="6">
    <source>
        <dbReference type="EMBL" id="MDT0262578.1"/>
    </source>
</evidence>
<proteinExistence type="inferred from homology"/>
<keyword evidence="4" id="KW-0560">Oxidoreductase</keyword>
<dbReference type="Proteomes" id="UP001183176">
    <property type="component" value="Unassembled WGS sequence"/>
</dbReference>
<dbReference type="PANTHER" id="PTHR46056:SF12">
    <property type="entry name" value="LONG-CHAIN-ALCOHOL OXIDASE"/>
    <property type="match status" value="1"/>
</dbReference>
<keyword evidence="7" id="KW-1185">Reference proteome</keyword>